<dbReference type="AlphaFoldDB" id="A0A2T5VEB3"/>
<accession>A0A2T5VEB3</accession>
<sequence length="179" mass="20010">MVVSEKPKTRKPGTPKPPEEYTDGFLTFWNAFPPQQGGSKEQAFKNWWRAIHAGFSEQEILAGAKAYAEECCGREPRFIKRASNWITDRRWQDYAGLAPKPEVAAVTLNGRTYTAQSIKRVVFEALTGVRSWPADKLGPEPGKPGCAIPPELVAEVRSIIAERSKPKSEIIPFQPRMIA</sequence>
<dbReference type="EMBL" id="QAYG01000001">
    <property type="protein sequence ID" value="PTW62056.1"/>
    <property type="molecule type" value="Genomic_DNA"/>
</dbReference>
<reference evidence="2 3" key="1">
    <citation type="submission" date="2018-04" db="EMBL/GenBank/DDBJ databases">
        <title>Genomic Encyclopedia of Archaeal and Bacterial Type Strains, Phase II (KMG-II): from individual species to whole genera.</title>
        <authorList>
            <person name="Goeker M."/>
        </authorList>
    </citation>
    <scope>NUCLEOTIDE SEQUENCE [LARGE SCALE GENOMIC DNA]</scope>
    <source>
        <strain evidence="2 3">DSM 23382</strain>
    </source>
</reference>
<keyword evidence="3" id="KW-1185">Reference proteome</keyword>
<dbReference type="RefSeq" id="WP_107987678.1">
    <property type="nucleotide sequence ID" value="NZ_QAYG01000001.1"/>
</dbReference>
<gene>
    <name evidence="2" type="ORF">C8N35_10189</name>
</gene>
<organism evidence="2 3">
    <name type="scientific">Breoghania corrubedonensis</name>
    <dbReference type="NCBI Taxonomy" id="665038"/>
    <lineage>
        <taxon>Bacteria</taxon>
        <taxon>Pseudomonadati</taxon>
        <taxon>Pseudomonadota</taxon>
        <taxon>Alphaproteobacteria</taxon>
        <taxon>Hyphomicrobiales</taxon>
        <taxon>Stappiaceae</taxon>
        <taxon>Breoghania</taxon>
    </lineage>
</organism>
<dbReference type="Proteomes" id="UP000244081">
    <property type="component" value="Unassembled WGS sequence"/>
</dbReference>
<evidence type="ECO:0000313" key="3">
    <source>
        <dbReference type="Proteomes" id="UP000244081"/>
    </source>
</evidence>
<name>A0A2T5VEB3_9HYPH</name>
<proteinExistence type="predicted"/>
<comment type="caution">
    <text evidence="2">The sequence shown here is derived from an EMBL/GenBank/DDBJ whole genome shotgun (WGS) entry which is preliminary data.</text>
</comment>
<evidence type="ECO:0000256" key="1">
    <source>
        <dbReference type="SAM" id="MobiDB-lite"/>
    </source>
</evidence>
<dbReference type="OrthoDB" id="7876586at2"/>
<protein>
    <submittedName>
        <fullName evidence="2">Uncharacterized protein</fullName>
    </submittedName>
</protein>
<feature type="region of interest" description="Disordered" evidence="1">
    <location>
        <begin position="1"/>
        <end position="20"/>
    </location>
</feature>
<evidence type="ECO:0000313" key="2">
    <source>
        <dbReference type="EMBL" id="PTW62056.1"/>
    </source>
</evidence>